<dbReference type="PANTHER" id="PTHR44170:SF45">
    <property type="entry name" value="NEURAL CELL ADHESION MOLECULE L1-LIKE PROTEIN ISOFORM X1"/>
    <property type="match status" value="1"/>
</dbReference>
<comment type="caution">
    <text evidence="5">The sequence shown here is derived from an EMBL/GenBank/DDBJ whole genome shotgun (WGS) entry which is preliminary data.</text>
</comment>
<dbReference type="SUPFAM" id="SSF48726">
    <property type="entry name" value="Immunoglobulin"/>
    <property type="match status" value="1"/>
</dbReference>
<organism evidence="5 6">
    <name type="scientific">Paralvinella palmiformis</name>
    <dbReference type="NCBI Taxonomy" id="53620"/>
    <lineage>
        <taxon>Eukaryota</taxon>
        <taxon>Metazoa</taxon>
        <taxon>Spiralia</taxon>
        <taxon>Lophotrochozoa</taxon>
        <taxon>Annelida</taxon>
        <taxon>Polychaeta</taxon>
        <taxon>Sedentaria</taxon>
        <taxon>Canalipalpata</taxon>
        <taxon>Terebellida</taxon>
        <taxon>Terebelliformia</taxon>
        <taxon>Alvinellidae</taxon>
        <taxon>Paralvinella</taxon>
    </lineage>
</organism>
<dbReference type="SMART" id="SM00060">
    <property type="entry name" value="FN3"/>
    <property type="match status" value="2"/>
</dbReference>
<dbReference type="InterPro" id="IPR007110">
    <property type="entry name" value="Ig-like_dom"/>
</dbReference>
<dbReference type="GO" id="GO:0098632">
    <property type="term" value="F:cell-cell adhesion mediator activity"/>
    <property type="evidence" value="ECO:0007669"/>
    <property type="project" value="TreeGrafter"/>
</dbReference>
<dbReference type="GO" id="GO:0030424">
    <property type="term" value="C:axon"/>
    <property type="evidence" value="ECO:0007669"/>
    <property type="project" value="TreeGrafter"/>
</dbReference>
<dbReference type="AlphaFoldDB" id="A0AAD9JZI4"/>
<feature type="domain" description="Ig-like" evidence="3">
    <location>
        <begin position="1"/>
        <end position="78"/>
    </location>
</feature>
<evidence type="ECO:0000259" key="4">
    <source>
        <dbReference type="PROSITE" id="PS50853"/>
    </source>
</evidence>
<keyword evidence="6" id="KW-1185">Reference proteome</keyword>
<dbReference type="InterPro" id="IPR036116">
    <property type="entry name" value="FN3_sf"/>
</dbReference>
<dbReference type="PANTHER" id="PTHR44170">
    <property type="entry name" value="PROTEIN SIDEKICK"/>
    <property type="match status" value="1"/>
</dbReference>
<dbReference type="InterPro" id="IPR013783">
    <property type="entry name" value="Ig-like_fold"/>
</dbReference>
<feature type="domain" description="Fibronectin type-III" evidence="4">
    <location>
        <begin position="183"/>
        <end position="284"/>
    </location>
</feature>
<accession>A0AAD9JZI4</accession>
<protein>
    <submittedName>
        <fullName evidence="5">Uncharacterized protein</fullName>
    </submittedName>
</protein>
<evidence type="ECO:0000313" key="6">
    <source>
        <dbReference type="Proteomes" id="UP001208570"/>
    </source>
</evidence>
<dbReference type="Proteomes" id="UP001208570">
    <property type="component" value="Unassembled WGS sequence"/>
</dbReference>
<keyword evidence="1" id="KW-0677">Repeat</keyword>
<keyword evidence="2" id="KW-1015">Disulfide bond</keyword>
<dbReference type="InterPro" id="IPR036179">
    <property type="entry name" value="Ig-like_dom_sf"/>
</dbReference>
<dbReference type="Pfam" id="PF00041">
    <property type="entry name" value="fn3"/>
    <property type="match status" value="1"/>
</dbReference>
<name>A0AAD9JZI4_9ANNE</name>
<evidence type="ECO:0000313" key="5">
    <source>
        <dbReference type="EMBL" id="KAK2162132.1"/>
    </source>
</evidence>
<reference evidence="5" key="1">
    <citation type="journal article" date="2023" name="Mol. Biol. Evol.">
        <title>Third-Generation Sequencing Reveals the Adaptive Role of the Epigenome in Three Deep-Sea Polychaetes.</title>
        <authorList>
            <person name="Perez M."/>
            <person name="Aroh O."/>
            <person name="Sun Y."/>
            <person name="Lan Y."/>
            <person name="Juniper S.K."/>
            <person name="Young C.R."/>
            <person name="Angers B."/>
            <person name="Qian P.Y."/>
        </authorList>
    </citation>
    <scope>NUCLEOTIDE SEQUENCE</scope>
    <source>
        <strain evidence="5">P08H-3</strain>
    </source>
</reference>
<dbReference type="EMBL" id="JAODUP010000103">
    <property type="protein sequence ID" value="KAK2162132.1"/>
    <property type="molecule type" value="Genomic_DNA"/>
</dbReference>
<dbReference type="PROSITE" id="PS50835">
    <property type="entry name" value="IG_LIKE"/>
    <property type="match status" value="1"/>
</dbReference>
<evidence type="ECO:0000259" key="3">
    <source>
        <dbReference type="PROSITE" id="PS50835"/>
    </source>
</evidence>
<dbReference type="GO" id="GO:0007411">
    <property type="term" value="P:axon guidance"/>
    <property type="evidence" value="ECO:0007669"/>
    <property type="project" value="TreeGrafter"/>
</dbReference>
<feature type="domain" description="Fibronectin type-III" evidence="4">
    <location>
        <begin position="85"/>
        <end position="181"/>
    </location>
</feature>
<dbReference type="GO" id="GO:0005886">
    <property type="term" value="C:plasma membrane"/>
    <property type="evidence" value="ECO:0007669"/>
    <property type="project" value="TreeGrafter"/>
</dbReference>
<sequence length="320" mass="36181">MSVTYRCTAGTDTLLDGVPEIEWRKDDERINYGKDIRFRKDSVENTLTIQNASTQDTGLYTCVAKLAGDRDTASAQLIVEDVPDPPIDVTLTSCDNRVAQLSWRLISENYSPVVQFIIQYNTSFNPDTWRNAKTQLPRDRFFQRITLSPYANYSFRVIAVNLIGQSKPSIPTVKVCQMPPDVPHHNPKGVCTLNVKPKTLVISWQLVSPEEQNAPGFYYLVKWRRHELAEQDFHEKIVSEDINTLTIENQPIYKEYEIYVLSINEVGEAVSPPRMVLGFSGEDGLCEIISFTGAQVYGGRNRGAVGPTLTASRLSVHYER</sequence>
<dbReference type="PROSITE" id="PS50853">
    <property type="entry name" value="FN3"/>
    <property type="match status" value="2"/>
</dbReference>
<proteinExistence type="predicted"/>
<gene>
    <name evidence="5" type="ORF">LSH36_103g04048</name>
</gene>
<evidence type="ECO:0000256" key="2">
    <source>
        <dbReference type="ARBA" id="ARBA00023157"/>
    </source>
</evidence>
<dbReference type="InterPro" id="IPR013098">
    <property type="entry name" value="Ig_I-set"/>
</dbReference>
<dbReference type="Gene3D" id="2.60.40.10">
    <property type="entry name" value="Immunoglobulins"/>
    <property type="match status" value="3"/>
</dbReference>
<evidence type="ECO:0000256" key="1">
    <source>
        <dbReference type="ARBA" id="ARBA00022737"/>
    </source>
</evidence>
<dbReference type="SUPFAM" id="SSF49265">
    <property type="entry name" value="Fibronectin type III"/>
    <property type="match status" value="1"/>
</dbReference>
<dbReference type="GO" id="GO:0007420">
    <property type="term" value="P:brain development"/>
    <property type="evidence" value="ECO:0007669"/>
    <property type="project" value="TreeGrafter"/>
</dbReference>
<dbReference type="Pfam" id="PF07679">
    <property type="entry name" value="I-set"/>
    <property type="match status" value="1"/>
</dbReference>
<dbReference type="InterPro" id="IPR003961">
    <property type="entry name" value="FN3_dom"/>
</dbReference>
<dbReference type="CDD" id="cd00063">
    <property type="entry name" value="FN3"/>
    <property type="match status" value="1"/>
</dbReference>